<dbReference type="HOGENOM" id="CLU_016809_2_1_1"/>
<evidence type="ECO:0000256" key="2">
    <source>
        <dbReference type="ARBA" id="ARBA00023125"/>
    </source>
</evidence>
<evidence type="ECO:0008006" key="10">
    <source>
        <dbReference type="Google" id="ProtNLM"/>
    </source>
</evidence>
<proteinExistence type="predicted"/>
<organism evidence="8 9">
    <name type="scientific">Stachybotrys chartarum (strain CBS 109288 / IBT 7711)</name>
    <name type="common">Toxic black mold</name>
    <name type="synonym">Stilbospora chartarum</name>
    <dbReference type="NCBI Taxonomy" id="1280523"/>
    <lineage>
        <taxon>Eukaryota</taxon>
        <taxon>Fungi</taxon>
        <taxon>Dikarya</taxon>
        <taxon>Ascomycota</taxon>
        <taxon>Pezizomycotina</taxon>
        <taxon>Sordariomycetes</taxon>
        <taxon>Hypocreomycetidae</taxon>
        <taxon>Hypocreales</taxon>
        <taxon>Stachybotryaceae</taxon>
        <taxon>Stachybotrys</taxon>
    </lineage>
</organism>
<dbReference type="Proteomes" id="UP000028045">
    <property type="component" value="Unassembled WGS sequence"/>
</dbReference>
<name>A0A084ARB5_STACB</name>
<dbReference type="GO" id="GO:0006384">
    <property type="term" value="P:transcription initiation at RNA polymerase III promoter"/>
    <property type="evidence" value="ECO:0007669"/>
    <property type="project" value="InterPro"/>
</dbReference>
<feature type="compositionally biased region" description="Acidic residues" evidence="5">
    <location>
        <begin position="549"/>
        <end position="564"/>
    </location>
</feature>
<dbReference type="InterPro" id="IPR019136">
    <property type="entry name" value="TF_IIIC_su-5_HTH"/>
</dbReference>
<dbReference type="Gene3D" id="3.30.200.160">
    <property type="entry name" value="TFIIIC, subcomplex tauA, subunit Sfc1, barrel domain"/>
    <property type="match status" value="1"/>
</dbReference>
<keyword evidence="4" id="KW-0539">Nucleus</keyword>
<dbReference type="OrthoDB" id="5598268at2759"/>
<comment type="subcellular location">
    <subcellularLocation>
        <location evidence="1">Nucleus</location>
    </subcellularLocation>
</comment>
<evidence type="ECO:0000256" key="3">
    <source>
        <dbReference type="ARBA" id="ARBA00023163"/>
    </source>
</evidence>
<evidence type="ECO:0000256" key="5">
    <source>
        <dbReference type="SAM" id="MobiDB-lite"/>
    </source>
</evidence>
<evidence type="ECO:0000256" key="4">
    <source>
        <dbReference type="ARBA" id="ARBA00023242"/>
    </source>
</evidence>
<dbReference type="GO" id="GO:0001002">
    <property type="term" value="F:RNA polymerase III type 1 promoter sequence-specific DNA binding"/>
    <property type="evidence" value="ECO:0007669"/>
    <property type="project" value="TreeGrafter"/>
</dbReference>
<feature type="region of interest" description="Disordered" evidence="5">
    <location>
        <begin position="514"/>
        <end position="598"/>
    </location>
</feature>
<dbReference type="InterPro" id="IPR040454">
    <property type="entry name" value="TF_IIIC_Tfc1/Sfc1"/>
</dbReference>
<keyword evidence="9" id="KW-1185">Reference proteome</keyword>
<feature type="region of interest" description="Disordered" evidence="5">
    <location>
        <begin position="1"/>
        <end position="28"/>
    </location>
</feature>
<dbReference type="Pfam" id="PF09734">
    <property type="entry name" value="Tau95"/>
    <property type="match status" value="1"/>
</dbReference>
<dbReference type="PANTHER" id="PTHR13230">
    <property type="entry name" value="GENERAL TRANSCRIPTION FACTOR IIIC, POLYPEPTIDE 5"/>
    <property type="match status" value="1"/>
</dbReference>
<dbReference type="PANTHER" id="PTHR13230:SF5">
    <property type="entry name" value="GENERAL TRANSCRIPTION FACTOR 3C POLYPEPTIDE 5"/>
    <property type="match status" value="1"/>
</dbReference>
<evidence type="ECO:0000256" key="1">
    <source>
        <dbReference type="ARBA" id="ARBA00004123"/>
    </source>
</evidence>
<dbReference type="EMBL" id="KL648600">
    <property type="protein sequence ID" value="KEY67844.1"/>
    <property type="molecule type" value="Genomic_DNA"/>
</dbReference>
<dbReference type="AlphaFoldDB" id="A0A084ARB5"/>
<dbReference type="GO" id="GO:0005634">
    <property type="term" value="C:nucleus"/>
    <property type="evidence" value="ECO:0007669"/>
    <property type="project" value="UniProtKB-SubCell"/>
</dbReference>
<reference evidence="8 9" key="1">
    <citation type="journal article" date="2014" name="BMC Genomics">
        <title>Comparative genome sequencing reveals chemotype-specific gene clusters in the toxigenic black mold Stachybotrys.</title>
        <authorList>
            <person name="Semeiks J."/>
            <person name="Borek D."/>
            <person name="Otwinowski Z."/>
            <person name="Grishin N.V."/>
        </authorList>
    </citation>
    <scope>NUCLEOTIDE SEQUENCE [LARGE SCALE GENOMIC DNA]</scope>
    <source>
        <strain evidence="9">CBS 109288 / IBT 7711</strain>
    </source>
</reference>
<accession>A0A084ARB5</accession>
<dbReference type="GO" id="GO:0001003">
    <property type="term" value="F:RNA polymerase III type 2 promoter sequence-specific DNA binding"/>
    <property type="evidence" value="ECO:0007669"/>
    <property type="project" value="TreeGrafter"/>
</dbReference>
<evidence type="ECO:0000259" key="6">
    <source>
        <dbReference type="Pfam" id="PF09734"/>
    </source>
</evidence>
<keyword evidence="2" id="KW-0238">DNA-binding</keyword>
<gene>
    <name evidence="8" type="ORF">S7711_04981</name>
</gene>
<dbReference type="InterPro" id="IPR041499">
    <property type="entry name" value="Tfc1/Sfc1_N"/>
</dbReference>
<feature type="compositionally biased region" description="Acidic residues" evidence="5">
    <location>
        <begin position="571"/>
        <end position="582"/>
    </location>
</feature>
<protein>
    <recommendedName>
        <fullName evidence="10">Transcription factor IIIC subunit 5 HTH domain-containing protein</fullName>
    </recommendedName>
</protein>
<evidence type="ECO:0000313" key="9">
    <source>
        <dbReference type="Proteomes" id="UP000028045"/>
    </source>
</evidence>
<evidence type="ECO:0000259" key="7">
    <source>
        <dbReference type="Pfam" id="PF17682"/>
    </source>
</evidence>
<dbReference type="InterPro" id="IPR042536">
    <property type="entry name" value="TFIIIC_tauA_Sfc1"/>
</dbReference>
<keyword evidence="3" id="KW-0804">Transcription</keyword>
<feature type="domain" description="Transcription factor IIIC subunit Tfc1/Sfc1 triple barrel" evidence="7">
    <location>
        <begin position="41"/>
        <end position="184"/>
    </location>
</feature>
<feature type="domain" description="Transcription factor IIIC subunit 5 HTH" evidence="6">
    <location>
        <begin position="224"/>
        <end position="367"/>
    </location>
</feature>
<sequence length="598" mass="66992">MDSPASSPDAIDRDPSEGISSEPGEQNAAPKYAIPLRDLAAVEIPAIVESVDRAVKAFGRNTSLRHAYPTRNSIPLYLNPESPYCKPIMSHNAQSHNVVLKVTVPRRTGRKRKRGSDGPWLGDLEVADVDADSVPSTTVCSVARKDDPKLLRQKLEENVGKYHVEAVGTTRHTHRFRGLADFYWDMSKSDFTTRYVEQVLPGDVETLRKFSFAPGFDVGPNVDVIPPPMFTHMRLPFNYAYSQNPYVRATADGDTINTTAVKHVGYFIGAEAPAPAGPQIQPDLADPHIVEIMAELEMAFQERPIWTRRSLLNHLGGKLRNWNELKKHLNYAAYQFKGGPWRDAVVQYGIDPRTDPKYRQYQTLMFKLPRQVKAHKDQTWHSLRRMQTGPVKEFLNELSESHVFDGETYHTDGKVWQVCDITDSLLKDLLEKAAIRPTWDVTSGWYHGGLWAKVKAIMKTKFIAIRFGRRLTPHDFSVTLETGDMTPTRTVSSFHMPLPNLHLTDEELRELRGKELPKKKASNGYSVRVRDRNRPAGQAAETPTVTETPDIDEVMDALESDEGDSGSGGENDSDDDAAEPEDVASVAFDQDANDSGSD</sequence>
<evidence type="ECO:0000313" key="8">
    <source>
        <dbReference type="EMBL" id="KEY67844.1"/>
    </source>
</evidence>
<dbReference type="GO" id="GO:0000127">
    <property type="term" value="C:transcription factor TFIIIC complex"/>
    <property type="evidence" value="ECO:0007669"/>
    <property type="project" value="InterPro"/>
</dbReference>
<dbReference type="Pfam" id="PF17682">
    <property type="entry name" value="Tau95_N"/>
    <property type="match status" value="1"/>
</dbReference>